<feature type="transmembrane region" description="Helical" evidence="2">
    <location>
        <begin position="350"/>
        <end position="366"/>
    </location>
</feature>
<reference evidence="3" key="1">
    <citation type="submission" date="2019-07" db="EMBL/GenBank/DDBJ databases">
        <title>Hyphodiscus hymeniophilus genome sequencing and assembly.</title>
        <authorList>
            <person name="Kramer G."/>
            <person name="Nodwell J."/>
        </authorList>
    </citation>
    <scope>NUCLEOTIDE SEQUENCE</scope>
    <source>
        <strain evidence="3">ATCC 34498</strain>
    </source>
</reference>
<proteinExistence type="predicted"/>
<keyword evidence="4" id="KW-1185">Reference proteome</keyword>
<evidence type="ECO:0000256" key="1">
    <source>
        <dbReference type="SAM" id="MobiDB-lite"/>
    </source>
</evidence>
<dbReference type="OrthoDB" id="1669814at2759"/>
<dbReference type="Proteomes" id="UP000785200">
    <property type="component" value="Unassembled WGS sequence"/>
</dbReference>
<organism evidence="3 4">
    <name type="scientific">Hyphodiscus hymeniophilus</name>
    <dbReference type="NCBI Taxonomy" id="353542"/>
    <lineage>
        <taxon>Eukaryota</taxon>
        <taxon>Fungi</taxon>
        <taxon>Dikarya</taxon>
        <taxon>Ascomycota</taxon>
        <taxon>Pezizomycotina</taxon>
        <taxon>Leotiomycetes</taxon>
        <taxon>Helotiales</taxon>
        <taxon>Hyphodiscaceae</taxon>
        <taxon>Hyphodiscus</taxon>
    </lineage>
</organism>
<name>A0A9P7B0S5_9HELO</name>
<feature type="compositionally biased region" description="Polar residues" evidence="1">
    <location>
        <begin position="13"/>
        <end position="25"/>
    </location>
</feature>
<evidence type="ECO:0000313" key="4">
    <source>
        <dbReference type="Proteomes" id="UP000785200"/>
    </source>
</evidence>
<feature type="compositionally biased region" description="Basic residues" evidence="1">
    <location>
        <begin position="1"/>
        <end position="11"/>
    </location>
</feature>
<comment type="caution">
    <text evidence="3">The sequence shown here is derived from an EMBL/GenBank/DDBJ whole genome shotgun (WGS) entry which is preliminary data.</text>
</comment>
<feature type="transmembrane region" description="Helical" evidence="2">
    <location>
        <begin position="144"/>
        <end position="170"/>
    </location>
</feature>
<keyword evidence="2" id="KW-0812">Transmembrane</keyword>
<feature type="transmembrane region" description="Helical" evidence="2">
    <location>
        <begin position="112"/>
        <end position="132"/>
    </location>
</feature>
<protein>
    <submittedName>
        <fullName evidence="3">Citreoviridin biosynthesis D</fullName>
    </submittedName>
</protein>
<feature type="transmembrane region" description="Helical" evidence="2">
    <location>
        <begin position="33"/>
        <end position="56"/>
    </location>
</feature>
<dbReference type="AlphaFoldDB" id="A0A9P7B0S5"/>
<feature type="transmembrane region" description="Helical" evidence="2">
    <location>
        <begin position="199"/>
        <end position="217"/>
    </location>
</feature>
<accession>A0A9P7B0S5</accession>
<feature type="transmembrane region" description="Helical" evidence="2">
    <location>
        <begin position="378"/>
        <end position="405"/>
    </location>
</feature>
<evidence type="ECO:0000256" key="2">
    <source>
        <dbReference type="SAM" id="Phobius"/>
    </source>
</evidence>
<sequence>MDSNIRKRKSAGSKPSFSTTESRPAPQATSMRTIVLILLPLLSVAGAFGTLVLIGANGTADVFKALAKQDNPFLPGSTDHQLRTYTGVAPIDRQLIVLVTFFSPVLDVQNGALVLFSIFGLGQFGAAWMIMMMEGLRQGNRWKIISFVGTFGFILQNITFTVTLPIWLFIHLLTSPVAKPPLGSHASSALLISTLDLKILPLTLLLGYIVPSILMALPTPSVTSPIEHQKYIALWQPFPVWCVIIQTLLKYVIGTVASGNAEKGKHQSTLGASYLNSAKGVYSFITTLCVITHLPVLLLSVLPSSVSQNSSPTLQKLAVESFSSVYLPYFPSLAHKVPSFAAGVHTFLQWDLYIGSTAMLIWGILLNRSAKEAFRGEAGWGGLVVKVVTWLLLAGPCGALAVLLWERDAIVNQKTNVGSKKL</sequence>
<feature type="transmembrane region" description="Helical" evidence="2">
    <location>
        <begin position="281"/>
        <end position="302"/>
    </location>
</feature>
<gene>
    <name evidence="3" type="ORF">D0Z07_1457</name>
</gene>
<evidence type="ECO:0000313" key="3">
    <source>
        <dbReference type="EMBL" id="KAG0652379.1"/>
    </source>
</evidence>
<dbReference type="EMBL" id="VNKQ01000003">
    <property type="protein sequence ID" value="KAG0652379.1"/>
    <property type="molecule type" value="Genomic_DNA"/>
</dbReference>
<feature type="region of interest" description="Disordered" evidence="1">
    <location>
        <begin position="1"/>
        <end position="25"/>
    </location>
</feature>
<keyword evidence="2" id="KW-1133">Transmembrane helix</keyword>
<keyword evidence="2" id="KW-0472">Membrane</keyword>